<evidence type="ECO:0000313" key="2">
    <source>
        <dbReference type="Proteomes" id="UP000509702"/>
    </source>
</evidence>
<name>A0A6N1ARH9_9PROT</name>
<keyword evidence="2" id="KW-1185">Reference proteome</keyword>
<geneLocation type="plasmid" evidence="1 2">
    <name>unnamed6</name>
</geneLocation>
<dbReference type="AlphaFoldDB" id="A0A6N1ARH9"/>
<reference evidence="1 2" key="1">
    <citation type="submission" date="2020-06" db="EMBL/GenBank/DDBJ databases">
        <title>Complete genome of Azosprillum oryzae KACC14407.</title>
        <authorList>
            <person name="Kim M."/>
            <person name="Park Y.-J."/>
            <person name="Shin J.-H."/>
        </authorList>
    </citation>
    <scope>NUCLEOTIDE SEQUENCE [LARGE SCALE GENOMIC DNA]</scope>
    <source>
        <strain evidence="1 2">KACC 14407</strain>
        <plasmid evidence="1 2">unnamed6</plasmid>
    </source>
</reference>
<dbReference type="Pfam" id="PF13560">
    <property type="entry name" value="HTH_31"/>
    <property type="match status" value="1"/>
</dbReference>
<dbReference type="Gene3D" id="1.10.260.40">
    <property type="entry name" value="lambda repressor-like DNA-binding domains"/>
    <property type="match status" value="1"/>
</dbReference>
<protein>
    <submittedName>
        <fullName evidence="1">Helix-turn-helix transcriptional regulator</fullName>
    </submittedName>
</protein>
<dbReference type="GO" id="GO:0003677">
    <property type="term" value="F:DNA binding"/>
    <property type="evidence" value="ECO:0007669"/>
    <property type="project" value="InterPro"/>
</dbReference>
<sequence>METGRVAPEQCRHLRNRPGWSQEMLAGKAALSVSVVRRSETGRESSRGTVPVSLRRAFEIAGVDVAHV</sequence>
<dbReference type="EMBL" id="CP054621">
    <property type="protein sequence ID" value="QKS54019.1"/>
    <property type="molecule type" value="Genomic_DNA"/>
</dbReference>
<dbReference type="CDD" id="cd00093">
    <property type="entry name" value="HTH_XRE"/>
    <property type="match status" value="1"/>
</dbReference>
<dbReference type="Proteomes" id="UP000509702">
    <property type="component" value="Plasmid unnamed6"/>
</dbReference>
<dbReference type="InterPro" id="IPR010982">
    <property type="entry name" value="Lambda_DNA-bd_dom_sf"/>
</dbReference>
<dbReference type="SUPFAM" id="SSF47413">
    <property type="entry name" value="lambda repressor-like DNA-binding domains"/>
    <property type="match status" value="1"/>
</dbReference>
<gene>
    <name evidence="1" type="ORF">HUE56_26385</name>
</gene>
<proteinExistence type="predicted"/>
<dbReference type="KEGG" id="aoz:HUE56_26385"/>
<keyword evidence="1" id="KW-0614">Plasmid</keyword>
<evidence type="ECO:0000313" key="1">
    <source>
        <dbReference type="EMBL" id="QKS54019.1"/>
    </source>
</evidence>
<organism evidence="1 2">
    <name type="scientific">Azospirillum oryzae</name>
    <dbReference type="NCBI Taxonomy" id="286727"/>
    <lineage>
        <taxon>Bacteria</taxon>
        <taxon>Pseudomonadati</taxon>
        <taxon>Pseudomonadota</taxon>
        <taxon>Alphaproteobacteria</taxon>
        <taxon>Rhodospirillales</taxon>
        <taxon>Azospirillaceae</taxon>
        <taxon>Azospirillum</taxon>
    </lineage>
</organism>
<accession>A0A6N1ARH9</accession>
<dbReference type="InterPro" id="IPR001387">
    <property type="entry name" value="Cro/C1-type_HTH"/>
</dbReference>